<dbReference type="InterPro" id="IPR013087">
    <property type="entry name" value="Znf_C2H2_type"/>
</dbReference>
<evidence type="ECO:0000256" key="5">
    <source>
        <dbReference type="PROSITE-ProRule" id="PRU00042"/>
    </source>
</evidence>
<evidence type="ECO:0000256" key="2">
    <source>
        <dbReference type="ARBA" id="ARBA00022737"/>
    </source>
</evidence>
<comment type="caution">
    <text evidence="7">The sequence shown here is derived from an EMBL/GenBank/DDBJ whole genome shotgun (WGS) entry which is preliminary data.</text>
</comment>
<evidence type="ECO:0000313" key="8">
    <source>
        <dbReference type="Proteomes" id="UP001211065"/>
    </source>
</evidence>
<keyword evidence="1" id="KW-0479">Metal-binding</keyword>
<dbReference type="Proteomes" id="UP001211065">
    <property type="component" value="Unassembled WGS sequence"/>
</dbReference>
<evidence type="ECO:0000256" key="4">
    <source>
        <dbReference type="ARBA" id="ARBA00022833"/>
    </source>
</evidence>
<reference evidence="7" key="1">
    <citation type="submission" date="2020-05" db="EMBL/GenBank/DDBJ databases">
        <title>Phylogenomic resolution of chytrid fungi.</title>
        <authorList>
            <person name="Stajich J.E."/>
            <person name="Amses K."/>
            <person name="Simmons R."/>
            <person name="Seto K."/>
            <person name="Myers J."/>
            <person name="Bonds A."/>
            <person name="Quandt C.A."/>
            <person name="Barry K."/>
            <person name="Liu P."/>
            <person name="Grigoriev I."/>
            <person name="Longcore J.E."/>
            <person name="James T.Y."/>
        </authorList>
    </citation>
    <scope>NUCLEOTIDE SEQUENCE</scope>
    <source>
        <strain evidence="7">JEL0476</strain>
    </source>
</reference>
<keyword evidence="2" id="KW-0677">Repeat</keyword>
<dbReference type="InterPro" id="IPR036236">
    <property type="entry name" value="Znf_C2H2_sf"/>
</dbReference>
<feature type="domain" description="C2H2-type" evidence="6">
    <location>
        <begin position="188"/>
        <end position="215"/>
    </location>
</feature>
<evidence type="ECO:0000256" key="3">
    <source>
        <dbReference type="ARBA" id="ARBA00022771"/>
    </source>
</evidence>
<dbReference type="SMART" id="SM00355">
    <property type="entry name" value="ZnF_C2H2"/>
    <property type="match status" value="1"/>
</dbReference>
<sequence>MQQINKELEKNNCLGLENGLINSSQDSLQTLENFDLYLPDIVQVDFLTKQNLSRANSLLSPTFSETSSDSLSTSHNSPLLSSNFFSQENYSRNKDFLNFPIINNQHIPCSQADNFTLPLPLVDPNEAITITLMQLSLLLQIPINNIWKVLSQPKNFDFTKINISNDTQDSIQQNTTTVKKKKKNRVEHLCPECGKVFTRNFNLKQHLISHARKREKLIKKLLK</sequence>
<keyword evidence="3 5" id="KW-0863">Zinc-finger</keyword>
<dbReference type="SUPFAM" id="SSF57667">
    <property type="entry name" value="beta-beta-alpha zinc fingers"/>
    <property type="match status" value="1"/>
</dbReference>
<keyword evidence="8" id="KW-1185">Reference proteome</keyword>
<dbReference type="GO" id="GO:0008270">
    <property type="term" value="F:zinc ion binding"/>
    <property type="evidence" value="ECO:0007669"/>
    <property type="project" value="UniProtKB-KW"/>
</dbReference>
<dbReference type="Gene3D" id="3.30.160.60">
    <property type="entry name" value="Classic Zinc Finger"/>
    <property type="match status" value="1"/>
</dbReference>
<dbReference type="AlphaFoldDB" id="A0AAD5U487"/>
<accession>A0AAD5U487</accession>
<dbReference type="Pfam" id="PF00096">
    <property type="entry name" value="zf-C2H2"/>
    <property type="match status" value="1"/>
</dbReference>
<dbReference type="PROSITE" id="PS50157">
    <property type="entry name" value="ZINC_FINGER_C2H2_2"/>
    <property type="match status" value="1"/>
</dbReference>
<organism evidence="7 8">
    <name type="scientific">Clydaea vesicula</name>
    <dbReference type="NCBI Taxonomy" id="447962"/>
    <lineage>
        <taxon>Eukaryota</taxon>
        <taxon>Fungi</taxon>
        <taxon>Fungi incertae sedis</taxon>
        <taxon>Chytridiomycota</taxon>
        <taxon>Chytridiomycota incertae sedis</taxon>
        <taxon>Chytridiomycetes</taxon>
        <taxon>Lobulomycetales</taxon>
        <taxon>Lobulomycetaceae</taxon>
        <taxon>Clydaea</taxon>
    </lineage>
</organism>
<evidence type="ECO:0000256" key="1">
    <source>
        <dbReference type="ARBA" id="ARBA00022723"/>
    </source>
</evidence>
<proteinExistence type="predicted"/>
<dbReference type="EMBL" id="JADGJW010000239">
    <property type="protein sequence ID" value="KAJ3221285.1"/>
    <property type="molecule type" value="Genomic_DNA"/>
</dbReference>
<dbReference type="FunFam" id="3.30.160.60:FF:000100">
    <property type="entry name" value="Zinc finger 45-like"/>
    <property type="match status" value="1"/>
</dbReference>
<name>A0AAD5U487_9FUNG</name>
<keyword evidence="4" id="KW-0862">Zinc</keyword>
<evidence type="ECO:0000313" key="7">
    <source>
        <dbReference type="EMBL" id="KAJ3221285.1"/>
    </source>
</evidence>
<dbReference type="PROSITE" id="PS00028">
    <property type="entry name" value="ZINC_FINGER_C2H2_1"/>
    <property type="match status" value="1"/>
</dbReference>
<gene>
    <name evidence="7" type="ORF">HK099_003612</name>
</gene>
<protein>
    <recommendedName>
        <fullName evidence="6">C2H2-type domain-containing protein</fullName>
    </recommendedName>
</protein>
<evidence type="ECO:0000259" key="6">
    <source>
        <dbReference type="PROSITE" id="PS50157"/>
    </source>
</evidence>